<sequence length="99" mass="11077">MRKLTKAGQNEVFRSNPVRILKLSQVKLSLPSDKIMRVTGKISSNVGDKVEESLQNMTENSTSSARNTRAVAKSVPRQLEVGSKKLRQFGKGVRSRCFR</sequence>
<comment type="caution">
    <text evidence="1">The sequence shown here is derived from an EMBL/GenBank/DDBJ whole genome shotgun (WGS) entry which is preliminary data.</text>
</comment>
<dbReference type="Proteomes" id="UP001345219">
    <property type="component" value="Chromosome 13"/>
</dbReference>
<evidence type="ECO:0000313" key="2">
    <source>
        <dbReference type="Proteomes" id="UP001345219"/>
    </source>
</evidence>
<name>A0AAN7QX53_9MYRT</name>
<gene>
    <name evidence="1" type="ORF">SAY87_016047</name>
</gene>
<proteinExistence type="predicted"/>
<reference evidence="1 2" key="1">
    <citation type="journal article" date="2023" name="Hortic Res">
        <title>Pangenome of water caltrop reveals structural variations and asymmetric subgenome divergence after allopolyploidization.</title>
        <authorList>
            <person name="Zhang X."/>
            <person name="Chen Y."/>
            <person name="Wang L."/>
            <person name="Yuan Y."/>
            <person name="Fang M."/>
            <person name="Shi L."/>
            <person name="Lu R."/>
            <person name="Comes H.P."/>
            <person name="Ma Y."/>
            <person name="Chen Y."/>
            <person name="Huang G."/>
            <person name="Zhou Y."/>
            <person name="Zheng Z."/>
            <person name="Qiu Y."/>
        </authorList>
    </citation>
    <scope>NUCLEOTIDE SEQUENCE [LARGE SCALE GENOMIC DNA]</scope>
    <source>
        <tissue evidence="1">Roots</tissue>
    </source>
</reference>
<protein>
    <submittedName>
        <fullName evidence="1">Uncharacterized protein</fullName>
    </submittedName>
</protein>
<evidence type="ECO:0000313" key="1">
    <source>
        <dbReference type="EMBL" id="KAK4779941.1"/>
    </source>
</evidence>
<keyword evidence="2" id="KW-1185">Reference proteome</keyword>
<accession>A0AAN7QX53</accession>
<organism evidence="1 2">
    <name type="scientific">Trapa incisa</name>
    <dbReference type="NCBI Taxonomy" id="236973"/>
    <lineage>
        <taxon>Eukaryota</taxon>
        <taxon>Viridiplantae</taxon>
        <taxon>Streptophyta</taxon>
        <taxon>Embryophyta</taxon>
        <taxon>Tracheophyta</taxon>
        <taxon>Spermatophyta</taxon>
        <taxon>Magnoliopsida</taxon>
        <taxon>eudicotyledons</taxon>
        <taxon>Gunneridae</taxon>
        <taxon>Pentapetalae</taxon>
        <taxon>rosids</taxon>
        <taxon>malvids</taxon>
        <taxon>Myrtales</taxon>
        <taxon>Lythraceae</taxon>
        <taxon>Trapa</taxon>
    </lineage>
</organism>
<dbReference type="AlphaFoldDB" id="A0AAN7QX53"/>
<dbReference type="EMBL" id="JAXIOK010000001">
    <property type="protein sequence ID" value="KAK4779941.1"/>
    <property type="molecule type" value="Genomic_DNA"/>
</dbReference>